<dbReference type="GO" id="GO:0005524">
    <property type="term" value="F:ATP binding"/>
    <property type="evidence" value="ECO:0007669"/>
    <property type="project" value="UniProtKB-UniRule"/>
</dbReference>
<dbReference type="AlphaFoldDB" id="A0A2M8J6F0"/>
<reference evidence="12 13" key="1">
    <citation type="journal article" date="2018" name="Int. J. Syst. Evol. Microbiol.">
        <title>Pseudooceanicola lipolyticus sp. nov., a marine alphaproteobacterium, reclassification of Oceanicola flagellatus as Pseudooceanicola flagellatus comb. nov. and emended description of the genus Pseudooceanicola.</title>
        <authorList>
            <person name="Huang M.-M."/>
            <person name="Guo L.-L."/>
            <person name="Wu Y.-H."/>
            <person name="Lai Q.-L."/>
            <person name="Shao Z.-Z."/>
            <person name="Wang C.-S."/>
            <person name="Wu M."/>
            <person name="Xu X.-W."/>
        </authorList>
    </citation>
    <scope>NUCLEOTIDE SEQUENCE [LARGE SCALE GENOMIC DNA]</scope>
    <source>
        <strain evidence="12 13">157</strain>
    </source>
</reference>
<keyword evidence="1 9" id="KW-0547">Nucleotide-binding</keyword>
<dbReference type="OrthoDB" id="5461146at2"/>
<evidence type="ECO:0000313" key="13">
    <source>
        <dbReference type="Proteomes" id="UP000231553"/>
    </source>
</evidence>
<name>A0A2M8J6F0_9RHOB</name>
<comment type="catalytic activity">
    <reaction evidence="6">
        <text>Couples ATP hydrolysis with the unwinding of duplex DNA by translocating in the 3'-5' direction.</text>
        <dbReference type="EC" id="5.6.2.4"/>
    </reaction>
</comment>
<evidence type="ECO:0000256" key="7">
    <source>
        <dbReference type="ARBA" id="ARBA00034808"/>
    </source>
</evidence>
<evidence type="ECO:0000256" key="3">
    <source>
        <dbReference type="ARBA" id="ARBA00022806"/>
    </source>
</evidence>
<keyword evidence="5" id="KW-0413">Isomerase</keyword>
<organism evidence="12 13">
    <name type="scientific">Pseudooceanicola lipolyticus</name>
    <dbReference type="NCBI Taxonomy" id="2029104"/>
    <lineage>
        <taxon>Bacteria</taxon>
        <taxon>Pseudomonadati</taxon>
        <taxon>Pseudomonadota</taxon>
        <taxon>Alphaproteobacteria</taxon>
        <taxon>Rhodobacterales</taxon>
        <taxon>Paracoccaceae</taxon>
        <taxon>Pseudooceanicola</taxon>
    </lineage>
</organism>
<dbReference type="PROSITE" id="PS51217">
    <property type="entry name" value="UVRD_HELICASE_CTER"/>
    <property type="match status" value="1"/>
</dbReference>
<evidence type="ECO:0000256" key="9">
    <source>
        <dbReference type="PROSITE-ProRule" id="PRU00560"/>
    </source>
</evidence>
<comment type="catalytic activity">
    <reaction evidence="8">
        <text>ATP + H2O = ADP + phosphate + H(+)</text>
        <dbReference type="Rhea" id="RHEA:13065"/>
        <dbReference type="ChEBI" id="CHEBI:15377"/>
        <dbReference type="ChEBI" id="CHEBI:15378"/>
        <dbReference type="ChEBI" id="CHEBI:30616"/>
        <dbReference type="ChEBI" id="CHEBI:43474"/>
        <dbReference type="ChEBI" id="CHEBI:456216"/>
        <dbReference type="EC" id="5.6.2.4"/>
    </reaction>
</comment>
<dbReference type="GO" id="GO:0003677">
    <property type="term" value="F:DNA binding"/>
    <property type="evidence" value="ECO:0007669"/>
    <property type="project" value="InterPro"/>
</dbReference>
<evidence type="ECO:0000256" key="2">
    <source>
        <dbReference type="ARBA" id="ARBA00022801"/>
    </source>
</evidence>
<evidence type="ECO:0000256" key="5">
    <source>
        <dbReference type="ARBA" id="ARBA00023235"/>
    </source>
</evidence>
<keyword evidence="2 9" id="KW-0378">Hydrolase</keyword>
<dbReference type="GO" id="GO:0016887">
    <property type="term" value="F:ATP hydrolysis activity"/>
    <property type="evidence" value="ECO:0007669"/>
    <property type="project" value="RHEA"/>
</dbReference>
<protein>
    <recommendedName>
        <fullName evidence="7">DNA 3'-5' helicase</fullName>
        <ecNumber evidence="7">5.6.2.4</ecNumber>
    </recommendedName>
</protein>
<dbReference type="Gene3D" id="3.40.50.300">
    <property type="entry name" value="P-loop containing nucleotide triphosphate hydrolases"/>
    <property type="match status" value="3"/>
</dbReference>
<evidence type="ECO:0000259" key="11">
    <source>
        <dbReference type="PROSITE" id="PS51217"/>
    </source>
</evidence>
<dbReference type="PROSITE" id="PS51198">
    <property type="entry name" value="UVRD_HELICASE_ATP_BIND"/>
    <property type="match status" value="1"/>
</dbReference>
<evidence type="ECO:0000256" key="1">
    <source>
        <dbReference type="ARBA" id="ARBA00022741"/>
    </source>
</evidence>
<evidence type="ECO:0000256" key="4">
    <source>
        <dbReference type="ARBA" id="ARBA00022840"/>
    </source>
</evidence>
<feature type="domain" description="UvrD-like helicase ATP-binding" evidence="10">
    <location>
        <begin position="15"/>
        <end position="291"/>
    </location>
</feature>
<dbReference type="Pfam" id="PF00580">
    <property type="entry name" value="UvrD-helicase"/>
    <property type="match status" value="1"/>
</dbReference>
<keyword evidence="3 9" id="KW-0347">Helicase</keyword>
<dbReference type="EC" id="5.6.2.4" evidence="7"/>
<dbReference type="GO" id="GO:0043138">
    <property type="term" value="F:3'-5' DNA helicase activity"/>
    <property type="evidence" value="ECO:0007669"/>
    <property type="project" value="UniProtKB-EC"/>
</dbReference>
<dbReference type="PANTHER" id="PTHR11070">
    <property type="entry name" value="UVRD / RECB / PCRA DNA HELICASE FAMILY MEMBER"/>
    <property type="match status" value="1"/>
</dbReference>
<gene>
    <name evidence="12" type="ORF">CVM52_01275</name>
</gene>
<dbReference type="SUPFAM" id="SSF52540">
    <property type="entry name" value="P-loop containing nucleoside triphosphate hydrolases"/>
    <property type="match status" value="1"/>
</dbReference>
<keyword evidence="4 9" id="KW-0067">ATP-binding</keyword>
<feature type="binding site" evidence="9">
    <location>
        <begin position="36"/>
        <end position="43"/>
    </location>
    <ligand>
        <name>ATP</name>
        <dbReference type="ChEBI" id="CHEBI:30616"/>
    </ligand>
</feature>
<sequence>MAILRPDQWMPKGVASLEPAALRAISENDHNLCVVASAGAGKTEFLAQKADYLLSTGLCRAPQRILAISFKSDAAKNLKDRVRARCDPALSSRFDSLTFDAFSKGLIDRFGPLVPPPYTPSPNYEIVFPAFRDWDDFLARHGYRHLSGKTLEKAVARCRLPIADLNLKKPEWKDVLERFWREYYRDETATQLTFPMINRLTNYVLSSDPRLIAGLRATYPFVFLDEFQDTTYGQYDLLKQLFLDSEARVTAVGDNKQRIMVWAGAMPDAFTTFASDFHAKQETLLSNWRSHPELVEIQHVIALTLEQSSAKPDAKRIKDVDGDVCAIWDYADRASECEGVAQWIADAVSAGEMAPEDCAILIRFRPDKLETELGPALASVGLRLRNVARMPKGAKIAIQDILTEDLTVCLMAMIRVSAFPKAPDDWHVLVDRISTMWGIDPNDEDEQDALQDDLGAKVAEVRSYLAGNSPSGASCAELTQSILDFIGETELRATVPSYHRDKDYLRARDGFLLLLQESAEDRDDWAEVVNSFDGIDQVPLMSIHKSKGLEFHTVIFFGLDERSWWNFEPNDSEEMRAFFVAFTRAMQRVFFTSCSGRGTKLTYIDDLIGRVGVERIPGPPS</sequence>
<comment type="caution">
    <text evidence="12">The sequence shown here is derived from an EMBL/GenBank/DDBJ whole genome shotgun (WGS) entry which is preliminary data.</text>
</comment>
<evidence type="ECO:0000256" key="8">
    <source>
        <dbReference type="ARBA" id="ARBA00048988"/>
    </source>
</evidence>
<evidence type="ECO:0000256" key="6">
    <source>
        <dbReference type="ARBA" id="ARBA00034617"/>
    </source>
</evidence>
<dbReference type="Pfam" id="PF13361">
    <property type="entry name" value="UvrD_C"/>
    <property type="match status" value="1"/>
</dbReference>
<dbReference type="Proteomes" id="UP000231553">
    <property type="component" value="Unassembled WGS sequence"/>
</dbReference>
<dbReference type="InterPro" id="IPR027417">
    <property type="entry name" value="P-loop_NTPase"/>
</dbReference>
<accession>A0A2M8J6F0</accession>
<dbReference type="RefSeq" id="WP_100160915.1">
    <property type="nucleotide sequence ID" value="NZ_PGTB01000002.1"/>
</dbReference>
<dbReference type="CDD" id="cd17932">
    <property type="entry name" value="DEXQc_UvrD"/>
    <property type="match status" value="1"/>
</dbReference>
<keyword evidence="13" id="KW-1185">Reference proteome</keyword>
<evidence type="ECO:0000313" key="12">
    <source>
        <dbReference type="EMBL" id="PJE38362.1"/>
    </source>
</evidence>
<feature type="domain" description="UvrD-like helicase C-terminal" evidence="11">
    <location>
        <begin position="291"/>
        <end position="548"/>
    </location>
</feature>
<dbReference type="InterPro" id="IPR014017">
    <property type="entry name" value="DNA_helicase_UvrD-like_C"/>
</dbReference>
<dbReference type="EMBL" id="PGTB01000002">
    <property type="protein sequence ID" value="PJE38362.1"/>
    <property type="molecule type" value="Genomic_DNA"/>
</dbReference>
<dbReference type="InterPro" id="IPR000212">
    <property type="entry name" value="DNA_helicase_UvrD/REP"/>
</dbReference>
<proteinExistence type="predicted"/>
<dbReference type="InterPro" id="IPR014016">
    <property type="entry name" value="UvrD-like_ATP-bd"/>
</dbReference>
<evidence type="ECO:0000259" key="10">
    <source>
        <dbReference type="PROSITE" id="PS51198"/>
    </source>
</evidence>